<dbReference type="Proteomes" id="UP000177310">
    <property type="component" value="Unassembled WGS sequence"/>
</dbReference>
<accession>A0A1G1YH66</accession>
<dbReference type="AlphaFoldDB" id="A0A1G1YH66"/>
<gene>
    <name evidence="1" type="ORF">A3J59_01665</name>
</gene>
<dbReference type="SUPFAM" id="SSF55486">
    <property type="entry name" value="Metalloproteases ('zincins'), catalytic domain"/>
    <property type="match status" value="1"/>
</dbReference>
<dbReference type="STRING" id="1797542.A3J59_01665"/>
<proteinExistence type="predicted"/>
<organism evidence="1 2">
    <name type="scientific">Candidatus Buchananbacteria bacterium RIFCSPHIGHO2_02_FULL_56_16</name>
    <dbReference type="NCBI Taxonomy" id="1797542"/>
    <lineage>
        <taxon>Bacteria</taxon>
        <taxon>Candidatus Buchananiibacteriota</taxon>
    </lineage>
</organism>
<dbReference type="InterPro" id="IPR013783">
    <property type="entry name" value="Ig-like_fold"/>
</dbReference>
<dbReference type="Gene3D" id="2.60.40.10">
    <property type="entry name" value="Immunoglobulins"/>
    <property type="match status" value="1"/>
</dbReference>
<comment type="caution">
    <text evidence="1">The sequence shown here is derived from an EMBL/GenBank/DDBJ whole genome shotgun (WGS) entry which is preliminary data.</text>
</comment>
<sequence length="873" mass="96972">MGGVRLAMSLAVPVFILSSQGVIGGPPLRVSNNPAQSQNPALAVDPTGTSYLVWEDDRDGNWEIYFRRVDKYGIPETGEIRVTNTAGNSRYPDIDVDDDQNSRIVWQEDSAVVFCVLDPSGNKVLPDTTVASGNCSNPAIALRPDGTAHLVWEKTIITSYRVYFNQLDPSGNKLGNDIPISDRDIIGIVPKAPDIDLDPLYNSYIVWRDHYNFASGIYYCRVNADRSIYTNFPIINQDQARSPRVNISGSNYLNIVYQDSQMAGEEIYYVFNVDDGRQVSASTAEAQNSTIGGDPINREIVYTAWEDNTEGPWEIYLRRVNPTTGDMIGNPTRISDAGADSTQPDLRVVNERWYLAWQDLRDGNSEVYLDHATPLPDSDGDALPDDWENSTAGHLISGSPLPLKDMGATPDHKDVFVEVDWMNHPKVIPHLTRPNPFDRVIVAFARAPIYDNPDGTTGIRLHIDYGQDAWPEETRPSADGISRWRTGGATAISYTQPLVIDTHWTNFFAYKNEPSNFDPDRWHVFHYCLFIDQATPFSSNSGRSAGFPGASFFVSLGDPEWNGGTPQEQAGTFMHELGHNLGLDEGGCDHLSWKPNHLSVMNYSFQTRGLYKDGSAGHLSYSHVALGPLREDGGLDESDGLNGGDAIDGYGTIWFLKSPFALWGFQQGSTWNANEPINWNLNHNRVYQEIIDDEPIKANIHYGDRPPHDEDFSDLVSCDEWHRLIYTGHPSPGEAIGLGSLEKNDKATEFFDPLNFSDLTAEQDAAIAPPPPATTTITVLSDRAVINWSSLGLDIVNTYRIYRRDQTGATSLLGETSDLTYTDFIPDGSAYVYLITSVDTRGKETPLPGITPEQSAVDAWELYRDLDSSKQSW</sequence>
<name>A0A1G1YH66_9BACT</name>
<dbReference type="SUPFAM" id="SSF82171">
    <property type="entry name" value="DPP6 N-terminal domain-like"/>
    <property type="match status" value="1"/>
</dbReference>
<dbReference type="EMBL" id="MHIL01000025">
    <property type="protein sequence ID" value="OGY51040.1"/>
    <property type="molecule type" value="Genomic_DNA"/>
</dbReference>
<protein>
    <recommendedName>
        <fullName evidence="3">Fibronectin type-III domain-containing protein</fullName>
    </recommendedName>
</protein>
<reference evidence="1 2" key="1">
    <citation type="journal article" date="2016" name="Nat. Commun.">
        <title>Thousands of microbial genomes shed light on interconnected biogeochemical processes in an aquifer system.</title>
        <authorList>
            <person name="Anantharaman K."/>
            <person name="Brown C.T."/>
            <person name="Hug L.A."/>
            <person name="Sharon I."/>
            <person name="Castelle C.J."/>
            <person name="Probst A.J."/>
            <person name="Thomas B.C."/>
            <person name="Singh A."/>
            <person name="Wilkins M.J."/>
            <person name="Karaoz U."/>
            <person name="Brodie E.L."/>
            <person name="Williams K.H."/>
            <person name="Hubbard S.S."/>
            <person name="Banfield J.F."/>
        </authorList>
    </citation>
    <scope>NUCLEOTIDE SEQUENCE [LARGE SCALE GENOMIC DNA]</scope>
</reference>
<evidence type="ECO:0000313" key="1">
    <source>
        <dbReference type="EMBL" id="OGY51040.1"/>
    </source>
</evidence>
<evidence type="ECO:0000313" key="2">
    <source>
        <dbReference type="Proteomes" id="UP000177310"/>
    </source>
</evidence>
<evidence type="ECO:0008006" key="3">
    <source>
        <dbReference type="Google" id="ProtNLM"/>
    </source>
</evidence>